<dbReference type="SMART" id="SM00822">
    <property type="entry name" value="PKS_KR"/>
    <property type="match status" value="1"/>
</dbReference>
<dbReference type="AlphaFoldDB" id="A0A9N9KNK3"/>
<dbReference type="InterPro" id="IPR020843">
    <property type="entry name" value="ER"/>
</dbReference>
<proteinExistence type="predicted"/>
<feature type="domain" description="Enoyl reductase (ER)" evidence="3">
    <location>
        <begin position="1"/>
        <end position="177"/>
    </location>
</feature>
<feature type="domain" description="Ketoreductase" evidence="2">
    <location>
        <begin position="201"/>
        <end position="344"/>
    </location>
</feature>
<organism evidence="4 5">
    <name type="scientific">Hymenoscyphus fraxineus</name>
    <dbReference type="NCBI Taxonomy" id="746836"/>
    <lineage>
        <taxon>Eukaryota</taxon>
        <taxon>Fungi</taxon>
        <taxon>Dikarya</taxon>
        <taxon>Ascomycota</taxon>
        <taxon>Pezizomycotina</taxon>
        <taxon>Leotiomycetes</taxon>
        <taxon>Helotiales</taxon>
        <taxon>Helotiaceae</taxon>
        <taxon>Hymenoscyphus</taxon>
    </lineage>
</organism>
<evidence type="ECO:0000313" key="4">
    <source>
        <dbReference type="EMBL" id="CAG8951145.1"/>
    </source>
</evidence>
<dbReference type="Gene3D" id="3.90.180.10">
    <property type="entry name" value="Medium-chain alcohol dehydrogenases, catalytic domain"/>
    <property type="match status" value="1"/>
</dbReference>
<dbReference type="InterPro" id="IPR013968">
    <property type="entry name" value="PKS_KR"/>
</dbReference>
<evidence type="ECO:0000259" key="3">
    <source>
        <dbReference type="SMART" id="SM00829"/>
    </source>
</evidence>
<dbReference type="SMART" id="SM00829">
    <property type="entry name" value="PKS_ER"/>
    <property type="match status" value="1"/>
</dbReference>
<protein>
    <recommendedName>
        <fullName evidence="6">Polyketide synthase</fullName>
    </recommendedName>
</protein>
<dbReference type="PANTHER" id="PTHR45681:SF6">
    <property type="entry name" value="POLYKETIDE SYNTHASE 37"/>
    <property type="match status" value="1"/>
</dbReference>
<keyword evidence="5" id="KW-1185">Reference proteome</keyword>
<comment type="caution">
    <text evidence="4">The sequence shown here is derived from an EMBL/GenBank/DDBJ whole genome shotgun (WGS) entry which is preliminary data.</text>
</comment>
<dbReference type="CDD" id="cd05195">
    <property type="entry name" value="enoyl_red"/>
    <property type="match status" value="1"/>
</dbReference>
<dbReference type="InterPro" id="IPR013149">
    <property type="entry name" value="ADH-like_C"/>
</dbReference>
<keyword evidence="1" id="KW-0808">Transferase</keyword>
<dbReference type="Pfam" id="PF00107">
    <property type="entry name" value="ADH_zinc_N"/>
    <property type="match status" value="1"/>
</dbReference>
<sequence length="344" mass="38087">MIHSGAGGIGQAAIQLSQHIGVEIFTATDSDNTKKLLMTEYGIPDDHIFYKQHFSFAEGIKRMTNDEGVDVIINSLSGDGLIATWECIKAYGRFVEIGKNDISRHNTSPIFQFSKNVTISAIDHAAIISQRLVVVGKILDKVFELFAGGKMRSRKWRVHSDQPKAEITGNNTGKMVTEVGDDDIVQVILKYNPSHIFSADAFYVISGDLGGLRWSIASWIVLRGARNLILLSKSGPTTREAKLLLAELDNQGVRIASPACDITDASTLKDRIKECKFTMPPILGCVQASMVIKDSLFSNMTRDDWIRSTARPPRYLTHGTSLVKFRVPKAQISLRFGIWSWAMA</sequence>
<dbReference type="InterPro" id="IPR036291">
    <property type="entry name" value="NAD(P)-bd_dom_sf"/>
</dbReference>
<dbReference type="SUPFAM" id="SSF51735">
    <property type="entry name" value="NAD(P)-binding Rossmann-fold domains"/>
    <property type="match status" value="2"/>
</dbReference>
<evidence type="ECO:0000313" key="5">
    <source>
        <dbReference type="Proteomes" id="UP000696280"/>
    </source>
</evidence>
<dbReference type="GO" id="GO:0016491">
    <property type="term" value="F:oxidoreductase activity"/>
    <property type="evidence" value="ECO:0007669"/>
    <property type="project" value="InterPro"/>
</dbReference>
<dbReference type="InterPro" id="IPR050444">
    <property type="entry name" value="Polyketide_Synthase"/>
</dbReference>
<evidence type="ECO:0008006" key="6">
    <source>
        <dbReference type="Google" id="ProtNLM"/>
    </source>
</evidence>
<dbReference type="Pfam" id="PF08659">
    <property type="entry name" value="KR"/>
    <property type="match status" value="1"/>
</dbReference>
<dbReference type="Proteomes" id="UP000696280">
    <property type="component" value="Unassembled WGS sequence"/>
</dbReference>
<dbReference type="Gene3D" id="3.40.50.720">
    <property type="entry name" value="NAD(P)-binding Rossmann-like Domain"/>
    <property type="match status" value="1"/>
</dbReference>
<dbReference type="PANTHER" id="PTHR45681">
    <property type="entry name" value="POLYKETIDE SYNTHASE 44-RELATED"/>
    <property type="match status" value="1"/>
</dbReference>
<accession>A0A9N9KNK3</accession>
<dbReference type="InterPro" id="IPR057326">
    <property type="entry name" value="KR_dom"/>
</dbReference>
<reference evidence="4" key="1">
    <citation type="submission" date="2021-07" db="EMBL/GenBank/DDBJ databases">
        <authorList>
            <person name="Durling M."/>
        </authorList>
    </citation>
    <scope>NUCLEOTIDE SEQUENCE</scope>
</reference>
<dbReference type="EMBL" id="CAJVRL010000039">
    <property type="protein sequence ID" value="CAG8951145.1"/>
    <property type="molecule type" value="Genomic_DNA"/>
</dbReference>
<gene>
    <name evidence="4" type="ORF">HYFRA_00006543</name>
</gene>
<dbReference type="GO" id="GO:0016740">
    <property type="term" value="F:transferase activity"/>
    <property type="evidence" value="ECO:0007669"/>
    <property type="project" value="UniProtKB-KW"/>
</dbReference>
<evidence type="ECO:0000259" key="2">
    <source>
        <dbReference type="SMART" id="SM00822"/>
    </source>
</evidence>
<evidence type="ECO:0000256" key="1">
    <source>
        <dbReference type="ARBA" id="ARBA00022679"/>
    </source>
</evidence>
<name>A0A9N9KNK3_9HELO</name>
<dbReference type="OrthoDB" id="329835at2759"/>